<sequence>TADSMRLDAGAQGQLSDTNGNAVNLTGAQVVLRAGTGIGSTDTLETQTAELDVINSTGTVALTNTGSVTLSNLVTRGDIDFTNNGTVTLDNVDAGYNSGRLEMTVTNGSIVGVNRDYRERPDVTANNALINVFGDIGTLYRPVSVNVNNEFVLFSNVGSVYYYGGRPRTIIDNSTIKIGLFDALLGLSGQQLIEVETLSEIDPAIFTEVRHYNQDEISIRLPADQRYDNDEEDERRDRRRRSH</sequence>
<feature type="non-terminal residue" evidence="2">
    <location>
        <position position="1"/>
    </location>
</feature>
<protein>
    <submittedName>
        <fullName evidence="2">Uncharacterized protein</fullName>
    </submittedName>
</protein>
<proteinExistence type="predicted"/>
<dbReference type="EMBL" id="UOFU01000330">
    <property type="protein sequence ID" value="VAX03497.1"/>
    <property type="molecule type" value="Genomic_DNA"/>
</dbReference>
<name>A0A3B1BEM3_9ZZZZ</name>
<dbReference type="AlphaFoldDB" id="A0A3B1BEM3"/>
<organism evidence="2">
    <name type="scientific">hydrothermal vent metagenome</name>
    <dbReference type="NCBI Taxonomy" id="652676"/>
    <lineage>
        <taxon>unclassified sequences</taxon>
        <taxon>metagenomes</taxon>
        <taxon>ecological metagenomes</taxon>
    </lineage>
</organism>
<accession>A0A3B1BEM3</accession>
<reference evidence="2" key="1">
    <citation type="submission" date="2018-06" db="EMBL/GenBank/DDBJ databases">
        <authorList>
            <person name="Zhirakovskaya E."/>
        </authorList>
    </citation>
    <scope>NUCLEOTIDE SEQUENCE</scope>
</reference>
<gene>
    <name evidence="2" type="ORF">MNBD_GAMMA20-539</name>
</gene>
<feature type="region of interest" description="Disordered" evidence="1">
    <location>
        <begin position="223"/>
        <end position="243"/>
    </location>
</feature>
<evidence type="ECO:0000256" key="1">
    <source>
        <dbReference type="SAM" id="MobiDB-lite"/>
    </source>
</evidence>
<evidence type="ECO:0000313" key="2">
    <source>
        <dbReference type="EMBL" id="VAX03497.1"/>
    </source>
</evidence>